<evidence type="ECO:0000313" key="2">
    <source>
        <dbReference type="EMBL" id="MDT3675107.1"/>
    </source>
</evidence>
<reference evidence="2" key="1">
    <citation type="submission" date="2023-08" db="EMBL/GenBank/DDBJ databases">
        <authorList>
            <person name="Park H.-K."/>
            <person name="Kim I.-S."/>
        </authorList>
    </citation>
    <scope>NUCLEOTIDE SEQUENCE</scope>
    <source>
        <strain evidence="2">NRERC-220</strain>
    </source>
</reference>
<proteinExistence type="predicted"/>
<accession>A0ABU3HKR7</accession>
<feature type="region of interest" description="Disordered" evidence="1">
    <location>
        <begin position="1"/>
        <end position="61"/>
    </location>
</feature>
<evidence type="ECO:0008006" key="4">
    <source>
        <dbReference type="Google" id="ProtNLM"/>
    </source>
</evidence>
<dbReference type="Proteomes" id="UP001180650">
    <property type="component" value="Unassembled WGS sequence"/>
</dbReference>
<name>A0ABU3HKR7_9CHRO</name>
<gene>
    <name evidence="2" type="ORF">RAM70_11435</name>
</gene>
<feature type="compositionally biased region" description="Basic residues" evidence="1">
    <location>
        <begin position="38"/>
        <end position="52"/>
    </location>
</feature>
<keyword evidence="3" id="KW-1185">Reference proteome</keyword>
<sequence>MRLEFLTKSNTRKPEEPNADVANPQVMLNYIRGLERAKARRRKPPSTKKRQKLPTQPRGGE</sequence>
<organism evidence="2 3">
    <name type="scientific">Microcystis wesenbergii NRERC-220</name>
    <dbReference type="NCBI Taxonomy" id="3068991"/>
    <lineage>
        <taxon>Bacteria</taxon>
        <taxon>Bacillati</taxon>
        <taxon>Cyanobacteriota</taxon>
        <taxon>Cyanophyceae</taxon>
        <taxon>Oscillatoriophycideae</taxon>
        <taxon>Chroococcales</taxon>
        <taxon>Microcystaceae</taxon>
        <taxon>Microcystis</taxon>
    </lineage>
</organism>
<dbReference type="EMBL" id="JAVSJA010000001">
    <property type="protein sequence ID" value="MDT3675107.1"/>
    <property type="molecule type" value="Genomic_DNA"/>
</dbReference>
<protein>
    <recommendedName>
        <fullName evidence="4">Transposase</fullName>
    </recommendedName>
</protein>
<comment type="caution">
    <text evidence="2">The sequence shown here is derived from an EMBL/GenBank/DDBJ whole genome shotgun (WGS) entry which is preliminary data.</text>
</comment>
<evidence type="ECO:0000313" key="3">
    <source>
        <dbReference type="Proteomes" id="UP001180650"/>
    </source>
</evidence>
<evidence type="ECO:0000256" key="1">
    <source>
        <dbReference type="SAM" id="MobiDB-lite"/>
    </source>
</evidence>
<dbReference type="RefSeq" id="WP_152606981.1">
    <property type="nucleotide sequence ID" value="NZ_JAVSJA010000001.1"/>
</dbReference>